<gene>
    <name evidence="2" type="ORF">QTG54_010149</name>
</gene>
<dbReference type="InterPro" id="IPR022742">
    <property type="entry name" value="Hydrolase_4"/>
</dbReference>
<dbReference type="GO" id="GO:0004177">
    <property type="term" value="F:aminopeptidase activity"/>
    <property type="evidence" value="ECO:0007669"/>
    <property type="project" value="UniProtKB-KW"/>
</dbReference>
<dbReference type="AlphaFoldDB" id="A0AAD8Y3G2"/>
<dbReference type="PANTHER" id="PTHR11614">
    <property type="entry name" value="PHOSPHOLIPASE-RELATED"/>
    <property type="match status" value="1"/>
</dbReference>
<reference evidence="2" key="1">
    <citation type="submission" date="2023-06" db="EMBL/GenBank/DDBJ databases">
        <title>Survivors Of The Sea: Transcriptome response of Skeletonema marinoi to long-term dormancy.</title>
        <authorList>
            <person name="Pinder M.I.M."/>
            <person name="Kourtchenko O."/>
            <person name="Robertson E.K."/>
            <person name="Larsson T."/>
            <person name="Maumus F."/>
            <person name="Osuna-Cruz C.M."/>
            <person name="Vancaester E."/>
            <person name="Stenow R."/>
            <person name="Vandepoele K."/>
            <person name="Ploug H."/>
            <person name="Bruchert V."/>
            <person name="Godhe A."/>
            <person name="Topel M."/>
        </authorList>
    </citation>
    <scope>NUCLEOTIDE SEQUENCE</scope>
    <source>
        <strain evidence="2">R05AC</strain>
    </source>
</reference>
<protein>
    <submittedName>
        <fullName evidence="2">Serine aminopeptidase (Family S33)</fullName>
        <ecNumber evidence="2">3.1.-.-</ecNumber>
    </submittedName>
</protein>
<dbReference type="InterPro" id="IPR051044">
    <property type="entry name" value="MAG_DAG_Lipase"/>
</dbReference>
<dbReference type="EMBL" id="JATAAI010000019">
    <property type="protein sequence ID" value="KAK1738833.1"/>
    <property type="molecule type" value="Genomic_DNA"/>
</dbReference>
<evidence type="ECO:0000259" key="1">
    <source>
        <dbReference type="Pfam" id="PF12146"/>
    </source>
</evidence>
<dbReference type="InterPro" id="IPR029058">
    <property type="entry name" value="AB_hydrolase_fold"/>
</dbReference>
<accession>A0AAD8Y3G2</accession>
<keyword evidence="3" id="KW-1185">Reference proteome</keyword>
<name>A0AAD8Y3G2_9STRA</name>
<dbReference type="Gene3D" id="3.40.50.1820">
    <property type="entry name" value="alpha/beta hydrolase"/>
    <property type="match status" value="1"/>
</dbReference>
<dbReference type="SUPFAM" id="SSF53474">
    <property type="entry name" value="alpha/beta-Hydrolases"/>
    <property type="match status" value="1"/>
</dbReference>
<evidence type="ECO:0000313" key="3">
    <source>
        <dbReference type="Proteomes" id="UP001224775"/>
    </source>
</evidence>
<keyword evidence="2" id="KW-0378">Hydrolase</keyword>
<dbReference type="Pfam" id="PF12146">
    <property type="entry name" value="Hydrolase_4"/>
    <property type="match status" value="1"/>
</dbReference>
<sequence length="247" mass="28089">MRGWGLSDGESMYMNDIETFVEDVDMYYKEIHKQPAYAKVTNRFILGKSIGGLIAAYSVLEHPHKYSGLLGLSAAYKPHPDHAVNPVLEKLLWALNAFSPKLPLKQIFDPKLIVKDTDALEKWYSDPLCSKAKIRVGYAVEALRCRKELPDLVSEINLPMLMMIGEDDHVVSLDGLEMMLNCKRDKNFDYYLMAPHSQSQMKIYEGGRHNLLAEPGVKEKVIGDIKDWILRRVGGKMVSTFRSRVAE</sequence>
<proteinExistence type="predicted"/>
<dbReference type="Proteomes" id="UP001224775">
    <property type="component" value="Unassembled WGS sequence"/>
</dbReference>
<organism evidence="2 3">
    <name type="scientific">Skeletonema marinoi</name>
    <dbReference type="NCBI Taxonomy" id="267567"/>
    <lineage>
        <taxon>Eukaryota</taxon>
        <taxon>Sar</taxon>
        <taxon>Stramenopiles</taxon>
        <taxon>Ochrophyta</taxon>
        <taxon>Bacillariophyta</taxon>
        <taxon>Coscinodiscophyceae</taxon>
        <taxon>Thalassiosirophycidae</taxon>
        <taxon>Thalassiosirales</taxon>
        <taxon>Skeletonemataceae</taxon>
        <taxon>Skeletonema</taxon>
        <taxon>Skeletonema marinoi-dohrnii complex</taxon>
    </lineage>
</organism>
<keyword evidence="2" id="KW-0031">Aminopeptidase</keyword>
<comment type="caution">
    <text evidence="2">The sequence shown here is derived from an EMBL/GenBank/DDBJ whole genome shotgun (WGS) entry which is preliminary data.</text>
</comment>
<dbReference type="EC" id="3.1.-.-" evidence="2"/>
<evidence type="ECO:0000313" key="2">
    <source>
        <dbReference type="EMBL" id="KAK1738833.1"/>
    </source>
</evidence>
<feature type="domain" description="Serine aminopeptidase S33" evidence="1">
    <location>
        <begin position="2"/>
        <end position="215"/>
    </location>
</feature>
<keyword evidence="2" id="KW-0645">Protease</keyword>